<dbReference type="EMBL" id="FOIZ01000001">
    <property type="protein sequence ID" value="SEW07039.1"/>
    <property type="molecule type" value="Genomic_DNA"/>
</dbReference>
<feature type="transmembrane region" description="Helical" evidence="1">
    <location>
        <begin position="87"/>
        <end position="106"/>
    </location>
</feature>
<keyword evidence="1" id="KW-0472">Membrane</keyword>
<dbReference type="Pfam" id="PF13430">
    <property type="entry name" value="DUF4112"/>
    <property type="match status" value="1"/>
</dbReference>
<keyword evidence="1" id="KW-0812">Transmembrane</keyword>
<reference evidence="2 3" key="1">
    <citation type="submission" date="2016-10" db="EMBL/GenBank/DDBJ databases">
        <authorList>
            <person name="de Groot N.N."/>
        </authorList>
    </citation>
    <scope>NUCLEOTIDE SEQUENCE [LARGE SCALE GENOMIC DNA]</scope>
    <source>
        <strain evidence="2 3">DSM 17925</strain>
    </source>
</reference>
<dbReference type="PANTHER" id="PTHR35519:SF2">
    <property type="entry name" value="PH DOMAIN PROTEIN"/>
    <property type="match status" value="1"/>
</dbReference>
<proteinExistence type="predicted"/>
<dbReference type="Proteomes" id="UP000199167">
    <property type="component" value="Unassembled WGS sequence"/>
</dbReference>
<sequence length="140" mass="15581">MDCYVKGMNIEQDIDFELAALRKIAWRMDALFYIPRTNISVGLDNILGLVPVVGDTMALLPSVWLIWKARQLGATPGALAYMTLNTLADYFIGMVPIVGDLFDVLYNANIRNYRALERNLNKRAARAAVVQPARSLPLPG</sequence>
<evidence type="ECO:0000313" key="3">
    <source>
        <dbReference type="Proteomes" id="UP000199167"/>
    </source>
</evidence>
<evidence type="ECO:0000256" key="1">
    <source>
        <dbReference type="SAM" id="Phobius"/>
    </source>
</evidence>
<name>A0A1I0NYT1_9RHOB</name>
<gene>
    <name evidence="2" type="ORF">SAMN04488515_0907</name>
</gene>
<dbReference type="PANTHER" id="PTHR35519">
    <property type="entry name" value="MEMBRANE PROTEINS"/>
    <property type="match status" value="1"/>
</dbReference>
<evidence type="ECO:0008006" key="4">
    <source>
        <dbReference type="Google" id="ProtNLM"/>
    </source>
</evidence>
<keyword evidence="1" id="KW-1133">Transmembrane helix</keyword>
<feature type="transmembrane region" description="Helical" evidence="1">
    <location>
        <begin position="46"/>
        <end position="67"/>
    </location>
</feature>
<dbReference type="AlphaFoldDB" id="A0A1I0NYT1"/>
<evidence type="ECO:0000313" key="2">
    <source>
        <dbReference type="EMBL" id="SEW07039.1"/>
    </source>
</evidence>
<organism evidence="2 3">
    <name type="scientific">Cognatiyoonia koreensis</name>
    <dbReference type="NCBI Taxonomy" id="364200"/>
    <lineage>
        <taxon>Bacteria</taxon>
        <taxon>Pseudomonadati</taxon>
        <taxon>Pseudomonadota</taxon>
        <taxon>Alphaproteobacteria</taxon>
        <taxon>Rhodobacterales</taxon>
        <taxon>Paracoccaceae</taxon>
        <taxon>Cognatiyoonia</taxon>
    </lineage>
</organism>
<accession>A0A1I0NYT1</accession>
<keyword evidence="3" id="KW-1185">Reference proteome</keyword>
<dbReference type="InterPro" id="IPR025187">
    <property type="entry name" value="DUF4112"/>
</dbReference>
<protein>
    <recommendedName>
        <fullName evidence="4">DUF4112 domain-containing protein</fullName>
    </recommendedName>
</protein>